<dbReference type="PANTHER" id="PTHR33112">
    <property type="entry name" value="DOMAIN PROTEIN, PUTATIVE-RELATED"/>
    <property type="match status" value="1"/>
</dbReference>
<dbReference type="VEuPathDB" id="FungiDB:JI435_058660"/>
<organism evidence="2 3">
    <name type="scientific">Phaeosphaeria nodorum (strain SN15 / ATCC MYA-4574 / FGSC 10173)</name>
    <name type="common">Glume blotch fungus</name>
    <name type="synonym">Parastagonospora nodorum</name>
    <dbReference type="NCBI Taxonomy" id="321614"/>
    <lineage>
        <taxon>Eukaryota</taxon>
        <taxon>Fungi</taxon>
        <taxon>Dikarya</taxon>
        <taxon>Ascomycota</taxon>
        <taxon>Pezizomycotina</taxon>
        <taxon>Dothideomycetes</taxon>
        <taxon>Pleosporomycetidae</taxon>
        <taxon>Pleosporales</taxon>
        <taxon>Pleosporineae</taxon>
        <taxon>Phaeosphaeriaceae</taxon>
        <taxon>Parastagonospora</taxon>
    </lineage>
</organism>
<keyword evidence="3" id="KW-1185">Reference proteome</keyword>
<evidence type="ECO:0000259" key="1">
    <source>
        <dbReference type="Pfam" id="PF06985"/>
    </source>
</evidence>
<evidence type="ECO:0000313" key="2">
    <source>
        <dbReference type="EMBL" id="QRD05582.1"/>
    </source>
</evidence>
<dbReference type="OrthoDB" id="5428863at2759"/>
<feature type="domain" description="Heterokaryon incompatibility" evidence="1">
    <location>
        <begin position="190"/>
        <end position="324"/>
    </location>
</feature>
<proteinExistence type="predicted"/>
<gene>
    <name evidence="2" type="ORF">JI435_058660</name>
</gene>
<dbReference type="InterPro" id="IPR010730">
    <property type="entry name" value="HET"/>
</dbReference>
<name>A0A7U2NPB7_PHANO</name>
<protein>
    <recommendedName>
        <fullName evidence="1">Heterokaryon incompatibility domain-containing protein</fullName>
    </recommendedName>
</protein>
<dbReference type="EMBL" id="CP069041">
    <property type="protein sequence ID" value="QRD05582.1"/>
    <property type="molecule type" value="Genomic_DNA"/>
</dbReference>
<sequence length="699" mass="79777">MVIETLCERCRGLPVRPHDLSAATSELPTISTGLDDPSLRTWPRHIGNIEHLQPYHCAFCLLLHESLSNAGKDYTKFSLSTSVECLIRIDSTMIPLLLLEFTRDENRSDEWLSLLQTHSTQSPDHVNLKQASPINPGKVDWEAVKAWLRDCDATHTGCTSHGSDEQQLQGFKVIDCETQDIIPLPPRCRYATLSYVWGLPGPAPDNSLVQPKAQAPQTIKDSMMCTLALGMRYLWIDRYCIDQDDPDTKHRLIQRMDQVYRNSAINIINAAGEGPDCGLSGVSDRTRGKQELVDVHCVRYSTLPCPKQELAQSSWAKRGWTYQEGLLSRRRIVFTQRQIYFQCLQTYGCEAIPGIYKLRVINEDSSMQAFPVLVNAPSEGSELDLSSRKTWIGLRINEYLKRALSYESDIMNAFMGMLRQAWFSPEPVYHFWGLPFFSHTTGDEPIDADLLQALIWIAELDRPTSAELYQPNLVSRRSGFPSWTWAGWRGLSGFRQSRALRLEGGIALEDLAHNRLTLQEYICRMRISWNLLMFKPVLYVTGWFATIHIDLKNWSTGITTGTDDANNKFQFNRVHFIDRAVPLEASTQEGSQSPATECPITMIMFTNKKGQADNRHEGDANTYGLFLTETLEGHYEKVGVFDLDVYHLHLAFAHEVRHTLGEIFEFKVRAQIKPSKIRPRWDEQFTGRLKAEWQTLKLV</sequence>
<dbReference type="AlphaFoldDB" id="A0A7U2NPB7"/>
<dbReference type="Proteomes" id="UP000663193">
    <property type="component" value="Chromosome 19"/>
</dbReference>
<evidence type="ECO:0000313" key="3">
    <source>
        <dbReference type="Proteomes" id="UP000663193"/>
    </source>
</evidence>
<dbReference type="Pfam" id="PF06985">
    <property type="entry name" value="HET"/>
    <property type="match status" value="1"/>
</dbReference>
<reference evidence="3" key="1">
    <citation type="journal article" date="2021" name="BMC Genomics">
        <title>Chromosome-level genome assembly and manually-curated proteome of model necrotroph Parastagonospora nodorum Sn15 reveals a genome-wide trove of candidate effector homologs, and redundancy of virulence-related functions within an accessory chromosome.</title>
        <authorList>
            <person name="Bertazzoni S."/>
            <person name="Jones D.A.B."/>
            <person name="Phan H.T."/>
            <person name="Tan K.-C."/>
            <person name="Hane J.K."/>
        </authorList>
    </citation>
    <scope>NUCLEOTIDE SEQUENCE [LARGE SCALE GENOMIC DNA]</scope>
    <source>
        <strain evidence="3">SN15 / ATCC MYA-4574 / FGSC 10173)</strain>
    </source>
</reference>
<accession>A0A7U2NPB7</accession>
<dbReference type="PANTHER" id="PTHR33112:SF1">
    <property type="entry name" value="HETEROKARYON INCOMPATIBILITY DOMAIN-CONTAINING PROTEIN"/>
    <property type="match status" value="1"/>
</dbReference>